<comment type="caution">
    <text evidence="3">The sequence shown here is derived from an EMBL/GenBank/DDBJ whole genome shotgun (WGS) entry which is preliminary data.</text>
</comment>
<name>S2W0R2_9ACTN</name>
<proteinExistence type="predicted"/>
<dbReference type="AlphaFoldDB" id="S2W0R2"/>
<accession>S2W0R2</accession>
<keyword evidence="1" id="KW-0472">Membrane</keyword>
<keyword evidence="1" id="KW-1133">Transmembrane helix</keyword>
<dbReference type="SUPFAM" id="SSF52833">
    <property type="entry name" value="Thioredoxin-like"/>
    <property type="match status" value="1"/>
</dbReference>
<feature type="transmembrane region" description="Helical" evidence="1">
    <location>
        <begin position="37"/>
        <end position="58"/>
    </location>
</feature>
<evidence type="ECO:0000256" key="1">
    <source>
        <dbReference type="SAM" id="Phobius"/>
    </source>
</evidence>
<dbReference type="OrthoDB" id="117402at2"/>
<protein>
    <recommendedName>
        <fullName evidence="2">Thioredoxin-like fold domain-containing protein</fullName>
    </recommendedName>
</protein>
<dbReference type="HOGENOM" id="CLU_000288_47_3_11"/>
<reference evidence="3 4" key="1">
    <citation type="submission" date="2013-04" db="EMBL/GenBank/DDBJ databases">
        <title>The Genome Sequence of Propionimicrobium lymphophilum ACS-093-V-SCH5.</title>
        <authorList>
            <consortium name="The Broad Institute Genomics Platform"/>
            <person name="Earl A."/>
            <person name="Ward D."/>
            <person name="Feldgarden M."/>
            <person name="Gevers D."/>
            <person name="Saerens B."/>
            <person name="Vaneechoutte M."/>
            <person name="Walker B."/>
            <person name="Young S."/>
            <person name="Zeng Q."/>
            <person name="Gargeya S."/>
            <person name="Fitzgerald M."/>
            <person name="Haas B."/>
            <person name="Abouelleil A."/>
            <person name="Allen A.W."/>
            <person name="Alvarado L."/>
            <person name="Arachchi H.M."/>
            <person name="Berlin A.M."/>
            <person name="Chapman S.B."/>
            <person name="Gainer-Dewar J."/>
            <person name="Goldberg J."/>
            <person name="Griggs A."/>
            <person name="Gujja S."/>
            <person name="Hansen M."/>
            <person name="Howarth C."/>
            <person name="Imamovic A."/>
            <person name="Ireland A."/>
            <person name="Larimer J."/>
            <person name="McCowan C."/>
            <person name="Murphy C."/>
            <person name="Pearson M."/>
            <person name="Poon T.W."/>
            <person name="Priest M."/>
            <person name="Roberts A."/>
            <person name="Saif S."/>
            <person name="Shea T."/>
            <person name="Sisk P."/>
            <person name="Sykes S."/>
            <person name="Wortman J."/>
            <person name="Nusbaum C."/>
            <person name="Birren B."/>
        </authorList>
    </citation>
    <scope>NUCLEOTIDE SEQUENCE [LARGE SCALE GENOMIC DNA]</scope>
    <source>
        <strain evidence="3 4">ACS-093-V-SCH5</strain>
    </source>
</reference>
<evidence type="ECO:0000313" key="3">
    <source>
        <dbReference type="EMBL" id="EPD31960.1"/>
    </source>
</evidence>
<sequence length="274" mass="30405">MSKNKKNHQQKATGVSRRELLRAQQAAEAEKAKRQKVVVVAVIVLALAVLVTLGVILFNNWNDSKKEQARGEGVTSSQITPKNVSDNGHTIAFAKDAWKSDKPRVTVFMDPQCPGCAVHEKMLSSKWQELGKNGDIRLEYQMLHGLDRMLGTEYSLQGVIGMSCAANLDSFPSYALELYNQQPEHEGDGWKPEQLREIIPTAAGMTGDKLTEFQNCYDNKATQDFAMKMQENIPSILKATPSYVIDGKLAEFDPTKDFASTESLLAAINREANK</sequence>
<keyword evidence="4" id="KW-1185">Reference proteome</keyword>
<dbReference type="RefSeq" id="WP_016456342.1">
    <property type="nucleotide sequence ID" value="NZ_KE150269.1"/>
</dbReference>
<keyword evidence="1" id="KW-0812">Transmembrane</keyword>
<evidence type="ECO:0000313" key="4">
    <source>
        <dbReference type="Proteomes" id="UP000014417"/>
    </source>
</evidence>
<dbReference type="InterPro" id="IPR036249">
    <property type="entry name" value="Thioredoxin-like_sf"/>
</dbReference>
<dbReference type="Proteomes" id="UP000014417">
    <property type="component" value="Unassembled WGS sequence"/>
</dbReference>
<organism evidence="3 4">
    <name type="scientific">Propionimicrobium lymphophilum ACS-093-V-SCH5</name>
    <dbReference type="NCBI Taxonomy" id="883161"/>
    <lineage>
        <taxon>Bacteria</taxon>
        <taxon>Bacillati</taxon>
        <taxon>Actinomycetota</taxon>
        <taxon>Actinomycetes</taxon>
        <taxon>Propionibacteriales</taxon>
        <taxon>Propionibacteriaceae</taxon>
        <taxon>Propionimicrobium</taxon>
    </lineage>
</organism>
<dbReference type="Pfam" id="PF13462">
    <property type="entry name" value="Thioredoxin_4"/>
    <property type="match status" value="1"/>
</dbReference>
<evidence type="ECO:0000259" key="2">
    <source>
        <dbReference type="Pfam" id="PF13462"/>
    </source>
</evidence>
<dbReference type="EMBL" id="AGZR01000009">
    <property type="protein sequence ID" value="EPD31960.1"/>
    <property type="molecule type" value="Genomic_DNA"/>
</dbReference>
<gene>
    <name evidence="3" type="ORF">HMPREF9306_01518</name>
</gene>
<dbReference type="STRING" id="883161.HMPREF9306_01518"/>
<dbReference type="InterPro" id="IPR012336">
    <property type="entry name" value="Thioredoxin-like_fold"/>
</dbReference>
<feature type="domain" description="Thioredoxin-like fold" evidence="2">
    <location>
        <begin position="104"/>
        <end position="251"/>
    </location>
</feature>
<dbReference type="Gene3D" id="3.40.30.10">
    <property type="entry name" value="Glutaredoxin"/>
    <property type="match status" value="1"/>
</dbReference>